<dbReference type="Proteomes" id="UP001141552">
    <property type="component" value="Unassembled WGS sequence"/>
</dbReference>
<dbReference type="AlphaFoldDB" id="A0A9Q0G1Q4"/>
<gene>
    <name evidence="4" type="ORF">Tsubulata_014008</name>
</gene>
<evidence type="ECO:0000256" key="2">
    <source>
        <dbReference type="ARBA" id="ARBA00022801"/>
    </source>
</evidence>
<dbReference type="SUPFAM" id="SSF50630">
    <property type="entry name" value="Acid proteases"/>
    <property type="match status" value="1"/>
</dbReference>
<dbReference type="Gene3D" id="2.40.70.10">
    <property type="entry name" value="Acid Proteases"/>
    <property type="match status" value="1"/>
</dbReference>
<feature type="domain" description="Peptidase A1" evidence="3">
    <location>
        <begin position="1"/>
        <end position="168"/>
    </location>
</feature>
<organism evidence="4 5">
    <name type="scientific">Turnera subulata</name>
    <dbReference type="NCBI Taxonomy" id="218843"/>
    <lineage>
        <taxon>Eukaryota</taxon>
        <taxon>Viridiplantae</taxon>
        <taxon>Streptophyta</taxon>
        <taxon>Embryophyta</taxon>
        <taxon>Tracheophyta</taxon>
        <taxon>Spermatophyta</taxon>
        <taxon>Magnoliopsida</taxon>
        <taxon>eudicotyledons</taxon>
        <taxon>Gunneridae</taxon>
        <taxon>Pentapetalae</taxon>
        <taxon>rosids</taxon>
        <taxon>fabids</taxon>
        <taxon>Malpighiales</taxon>
        <taxon>Passifloraceae</taxon>
        <taxon>Turnera</taxon>
    </lineage>
</organism>
<reference evidence="4" key="1">
    <citation type="submission" date="2022-02" db="EMBL/GenBank/DDBJ databases">
        <authorList>
            <person name="Henning P.M."/>
            <person name="McCubbin A.G."/>
            <person name="Shore J.S."/>
        </authorList>
    </citation>
    <scope>NUCLEOTIDE SEQUENCE</scope>
    <source>
        <strain evidence="4">F60SS</strain>
        <tissue evidence="4">Leaves</tissue>
    </source>
</reference>
<dbReference type="GO" id="GO:0005576">
    <property type="term" value="C:extracellular region"/>
    <property type="evidence" value="ECO:0007669"/>
    <property type="project" value="TreeGrafter"/>
</dbReference>
<reference evidence="4" key="2">
    <citation type="journal article" date="2023" name="Plants (Basel)">
        <title>Annotation of the Turnera subulata (Passifloraceae) Draft Genome Reveals the S-Locus Evolved after the Divergence of Turneroideae from Passifloroideae in a Stepwise Manner.</title>
        <authorList>
            <person name="Henning P.M."/>
            <person name="Roalson E.H."/>
            <person name="Mir W."/>
            <person name="McCubbin A.G."/>
            <person name="Shore J.S."/>
        </authorList>
    </citation>
    <scope>NUCLEOTIDE SEQUENCE</scope>
    <source>
        <strain evidence="4">F60SS</strain>
    </source>
</reference>
<evidence type="ECO:0000313" key="4">
    <source>
        <dbReference type="EMBL" id="KAJ4841939.1"/>
    </source>
</evidence>
<dbReference type="PROSITE" id="PS51767">
    <property type="entry name" value="PEPTIDASE_A1"/>
    <property type="match status" value="1"/>
</dbReference>
<dbReference type="EMBL" id="JAKUCV010002641">
    <property type="protein sequence ID" value="KAJ4841939.1"/>
    <property type="molecule type" value="Genomic_DNA"/>
</dbReference>
<keyword evidence="1" id="KW-0645">Protease</keyword>
<comment type="caution">
    <text evidence="4">The sequence shown here is derived from an EMBL/GenBank/DDBJ whole genome shotgun (WGS) entry which is preliminary data.</text>
</comment>
<dbReference type="InterPro" id="IPR033121">
    <property type="entry name" value="PEPTIDASE_A1"/>
</dbReference>
<protein>
    <recommendedName>
        <fullName evidence="3">Peptidase A1 domain-containing protein</fullName>
    </recommendedName>
</protein>
<proteinExistence type="predicted"/>
<dbReference type="GO" id="GO:0006508">
    <property type="term" value="P:proteolysis"/>
    <property type="evidence" value="ECO:0007669"/>
    <property type="project" value="UniProtKB-KW"/>
</dbReference>
<dbReference type="OrthoDB" id="1741242at2759"/>
<dbReference type="InterPro" id="IPR051708">
    <property type="entry name" value="Plant_Aspart_Prot_A1"/>
</dbReference>
<dbReference type="GO" id="GO:0008233">
    <property type="term" value="F:peptidase activity"/>
    <property type="evidence" value="ECO:0007669"/>
    <property type="project" value="UniProtKB-KW"/>
</dbReference>
<dbReference type="Pfam" id="PF14541">
    <property type="entry name" value="TAXi_C"/>
    <property type="match status" value="1"/>
</dbReference>
<keyword evidence="2" id="KW-0378">Hydrolase</keyword>
<evidence type="ECO:0000256" key="1">
    <source>
        <dbReference type="ARBA" id="ARBA00022670"/>
    </source>
</evidence>
<accession>A0A9Q0G1Q4</accession>
<dbReference type="PANTHER" id="PTHR47967:SF66">
    <property type="entry name" value="ASPARTIC PROTEINASE CDR1-RELATED"/>
    <property type="match status" value="1"/>
</dbReference>
<evidence type="ECO:0000313" key="5">
    <source>
        <dbReference type="Proteomes" id="UP001141552"/>
    </source>
</evidence>
<dbReference type="InterPro" id="IPR021109">
    <property type="entry name" value="Peptidase_aspartic_dom_sf"/>
</dbReference>
<dbReference type="InterPro" id="IPR032799">
    <property type="entry name" value="TAXi_C"/>
</dbReference>
<sequence>MMHSSKLNFGGDAALSHNGSVSTPLVSTSDDQEVLYRVTLQGMSVNGHRISLGDNYCSSCHGNMIIDSGNRLTLLPQSFFNFVALAIDSAMQHVSINVPSTDQDMHKYCYDARVFSDVSLPNITVHFKGADLGLKFNNVFVPGDSQDVWCLAFAARLSFCNIWECSTK</sequence>
<evidence type="ECO:0000259" key="3">
    <source>
        <dbReference type="PROSITE" id="PS51767"/>
    </source>
</evidence>
<keyword evidence="5" id="KW-1185">Reference proteome</keyword>
<dbReference type="PANTHER" id="PTHR47967">
    <property type="entry name" value="OS07G0603500 PROTEIN-RELATED"/>
    <property type="match status" value="1"/>
</dbReference>
<name>A0A9Q0G1Q4_9ROSI</name>